<sequence>MSNHGRTRMLDKSSLTIIVVGPSRFYNDDMSSLRNEVSQLTMWSYLEKHTIGVVNLFQKWHRMHILITKFGAESNVGTLVLAHLRGFLASRDRFVLVVFRPHFRNLRRLKKAKVLIEQKRLKLEEAKCMIKE</sequence>
<name>A0A9I9EGZ8_CUCME</name>
<dbReference type="AlphaFoldDB" id="A0A9I9EGZ8"/>
<protein>
    <submittedName>
        <fullName evidence="1">Uncharacterized protein</fullName>
    </submittedName>
</protein>
<proteinExistence type="predicted"/>
<dbReference type="EnsemblPlants" id="MELO3C033337.2.1">
    <property type="protein sequence ID" value="MELO3C033337.2.1"/>
    <property type="gene ID" value="MELO3C033337.2"/>
</dbReference>
<evidence type="ECO:0000313" key="1">
    <source>
        <dbReference type="EnsemblPlants" id="MELO3C033337.2.1"/>
    </source>
</evidence>
<organism evidence="1">
    <name type="scientific">Cucumis melo</name>
    <name type="common">Muskmelon</name>
    <dbReference type="NCBI Taxonomy" id="3656"/>
    <lineage>
        <taxon>Eukaryota</taxon>
        <taxon>Viridiplantae</taxon>
        <taxon>Streptophyta</taxon>
        <taxon>Embryophyta</taxon>
        <taxon>Tracheophyta</taxon>
        <taxon>Spermatophyta</taxon>
        <taxon>Magnoliopsida</taxon>
        <taxon>eudicotyledons</taxon>
        <taxon>Gunneridae</taxon>
        <taxon>Pentapetalae</taxon>
        <taxon>rosids</taxon>
        <taxon>fabids</taxon>
        <taxon>Cucurbitales</taxon>
        <taxon>Cucurbitaceae</taxon>
        <taxon>Benincaseae</taxon>
        <taxon>Cucumis</taxon>
    </lineage>
</organism>
<dbReference type="Gramene" id="MELO3C033337.2.1">
    <property type="protein sequence ID" value="MELO3C033337.2.1"/>
    <property type="gene ID" value="MELO3C033337.2"/>
</dbReference>
<accession>A0A9I9EGZ8</accession>
<reference evidence="1" key="1">
    <citation type="submission" date="2023-03" db="UniProtKB">
        <authorList>
            <consortium name="EnsemblPlants"/>
        </authorList>
    </citation>
    <scope>IDENTIFICATION</scope>
</reference>